<dbReference type="SUPFAM" id="SSF82199">
    <property type="entry name" value="SET domain"/>
    <property type="match status" value="1"/>
</dbReference>
<keyword evidence="5" id="KW-0949">S-adenosyl-L-methionine</keyword>
<dbReference type="Gene3D" id="2.170.270.10">
    <property type="entry name" value="SET domain"/>
    <property type="match status" value="1"/>
</dbReference>
<evidence type="ECO:0000256" key="2">
    <source>
        <dbReference type="ARBA" id="ARBA00022454"/>
    </source>
</evidence>
<evidence type="ECO:0000256" key="1">
    <source>
        <dbReference type="ARBA" id="ARBA00004286"/>
    </source>
</evidence>
<proteinExistence type="predicted"/>
<dbReference type="SMART" id="SM00317">
    <property type="entry name" value="SET"/>
    <property type="match status" value="1"/>
</dbReference>
<dbReference type="GO" id="GO:0032259">
    <property type="term" value="P:methylation"/>
    <property type="evidence" value="ECO:0007669"/>
    <property type="project" value="UniProtKB-KW"/>
</dbReference>
<dbReference type="AlphaFoldDB" id="A0A9N9FYF7"/>
<keyword evidence="4" id="KW-0808">Transferase</keyword>
<dbReference type="InterPro" id="IPR001214">
    <property type="entry name" value="SET_dom"/>
</dbReference>
<dbReference type="InterPro" id="IPR007728">
    <property type="entry name" value="Pre-SET_dom"/>
</dbReference>
<evidence type="ECO:0000313" key="11">
    <source>
        <dbReference type="EMBL" id="CAG8564904.1"/>
    </source>
</evidence>
<dbReference type="Pfam" id="PF05033">
    <property type="entry name" value="Pre-SET"/>
    <property type="match status" value="1"/>
</dbReference>
<evidence type="ECO:0000259" key="10">
    <source>
        <dbReference type="PROSITE" id="PS50867"/>
    </source>
</evidence>
<accession>A0A9N9FYF7</accession>
<dbReference type="PANTHER" id="PTHR46223">
    <property type="entry name" value="HISTONE-LYSINE N-METHYLTRANSFERASE SUV39H"/>
    <property type="match status" value="1"/>
</dbReference>
<dbReference type="PROSITE" id="PS50867">
    <property type="entry name" value="PRE_SET"/>
    <property type="match status" value="1"/>
</dbReference>
<evidence type="ECO:0000256" key="6">
    <source>
        <dbReference type="ARBA" id="ARBA00022723"/>
    </source>
</evidence>
<keyword evidence="7" id="KW-0862">Zinc</keyword>
<dbReference type="OrthoDB" id="308383at2759"/>
<organism evidence="11 12">
    <name type="scientific">Diversispora eburnea</name>
    <dbReference type="NCBI Taxonomy" id="1213867"/>
    <lineage>
        <taxon>Eukaryota</taxon>
        <taxon>Fungi</taxon>
        <taxon>Fungi incertae sedis</taxon>
        <taxon>Mucoromycota</taxon>
        <taxon>Glomeromycotina</taxon>
        <taxon>Glomeromycetes</taxon>
        <taxon>Diversisporales</taxon>
        <taxon>Diversisporaceae</taxon>
        <taxon>Diversispora</taxon>
    </lineage>
</organism>
<keyword evidence="6" id="KW-0479">Metal-binding</keyword>
<keyword evidence="3" id="KW-0489">Methyltransferase</keyword>
<reference evidence="11" key="1">
    <citation type="submission" date="2021-06" db="EMBL/GenBank/DDBJ databases">
        <authorList>
            <person name="Kallberg Y."/>
            <person name="Tangrot J."/>
            <person name="Rosling A."/>
        </authorList>
    </citation>
    <scope>NUCLEOTIDE SEQUENCE</scope>
    <source>
        <strain evidence="11">AZ414A</strain>
    </source>
</reference>
<evidence type="ECO:0000256" key="5">
    <source>
        <dbReference type="ARBA" id="ARBA00022691"/>
    </source>
</evidence>
<evidence type="ECO:0000256" key="4">
    <source>
        <dbReference type="ARBA" id="ARBA00022679"/>
    </source>
</evidence>
<dbReference type="PROSITE" id="PS50280">
    <property type="entry name" value="SET"/>
    <property type="match status" value="1"/>
</dbReference>
<dbReference type="GO" id="GO:0005694">
    <property type="term" value="C:chromosome"/>
    <property type="evidence" value="ECO:0007669"/>
    <property type="project" value="UniProtKB-SubCell"/>
</dbReference>
<evidence type="ECO:0000256" key="8">
    <source>
        <dbReference type="SAM" id="MobiDB-lite"/>
    </source>
</evidence>
<comment type="subcellular location">
    <subcellularLocation>
        <location evidence="1">Chromosome</location>
    </subcellularLocation>
</comment>
<comment type="caution">
    <text evidence="11">The sequence shown here is derived from an EMBL/GenBank/DDBJ whole genome shotgun (WGS) entry which is preliminary data.</text>
</comment>
<feature type="region of interest" description="Disordered" evidence="8">
    <location>
        <begin position="1"/>
        <end position="28"/>
    </location>
</feature>
<sequence>MKVPPNNKPYVKKSTQSQNKSLSESSAQIRASLGSTQNSGFSSSYPLKSYFTPHIIHLWLKNLESIVHLNESSNKKLNSDFISWKWVIHHPEEENNSKILNNNSKCLISQYNMLLEIEKDLMKFDESLALLWDKNVISPHRHPSYKVYNSIDSETLPYLRFTYENLINCKVKSPDSDFNYGCDCEDNCQTKKCSCAKDNDGGYPIQNGRLIRTDVGAIYECNSNCKCNKNCSYRIIQNGGKNNGLFEIFKTPNKGWGLRTLVPIRKGSFVLEHVGEILEPRTAKLREVCYEKLDMMAYFDLDFGFDENEKLKVLCVDSNYWCGASRFLNHSCDPNLITIPFFVEHKDPRFQRLAFFAKKNITTLTELTFDYKISSVKFECSCGSNICRYNKNTGRINT</sequence>
<dbReference type="EMBL" id="CAJVPK010001007">
    <property type="protein sequence ID" value="CAG8564904.1"/>
    <property type="molecule type" value="Genomic_DNA"/>
</dbReference>
<dbReference type="GO" id="GO:0046974">
    <property type="term" value="F:histone H3K9 methyltransferase activity"/>
    <property type="evidence" value="ECO:0007669"/>
    <property type="project" value="TreeGrafter"/>
</dbReference>
<evidence type="ECO:0000256" key="3">
    <source>
        <dbReference type="ARBA" id="ARBA00022603"/>
    </source>
</evidence>
<feature type="domain" description="SET" evidence="9">
    <location>
        <begin position="244"/>
        <end position="372"/>
    </location>
</feature>
<evidence type="ECO:0000259" key="9">
    <source>
        <dbReference type="PROSITE" id="PS50280"/>
    </source>
</evidence>
<evidence type="ECO:0000256" key="7">
    <source>
        <dbReference type="ARBA" id="ARBA00022833"/>
    </source>
</evidence>
<keyword evidence="2" id="KW-0158">Chromosome</keyword>
<dbReference type="GO" id="GO:0005634">
    <property type="term" value="C:nucleus"/>
    <property type="evidence" value="ECO:0007669"/>
    <property type="project" value="InterPro"/>
</dbReference>
<keyword evidence="12" id="KW-1185">Reference proteome</keyword>
<gene>
    <name evidence="11" type="ORF">DEBURN_LOCUS7776</name>
</gene>
<evidence type="ECO:0000313" key="12">
    <source>
        <dbReference type="Proteomes" id="UP000789706"/>
    </source>
</evidence>
<feature type="domain" description="Pre-SET" evidence="10">
    <location>
        <begin position="180"/>
        <end position="239"/>
    </location>
</feature>
<dbReference type="GO" id="GO:0008270">
    <property type="term" value="F:zinc ion binding"/>
    <property type="evidence" value="ECO:0007669"/>
    <property type="project" value="InterPro"/>
</dbReference>
<name>A0A9N9FYF7_9GLOM</name>
<dbReference type="InterPro" id="IPR046341">
    <property type="entry name" value="SET_dom_sf"/>
</dbReference>
<protein>
    <submittedName>
        <fullName evidence="11">11173_t:CDS:1</fullName>
    </submittedName>
</protein>
<dbReference type="Pfam" id="PF00856">
    <property type="entry name" value="SET"/>
    <property type="match status" value="1"/>
</dbReference>
<dbReference type="SMART" id="SM00468">
    <property type="entry name" value="PreSET"/>
    <property type="match status" value="1"/>
</dbReference>
<dbReference type="PANTHER" id="PTHR46223:SF4">
    <property type="entry name" value="HISTONE-LYSINE N-METHYLTRANSFERASE-RELATED"/>
    <property type="match status" value="1"/>
</dbReference>
<feature type="compositionally biased region" description="Low complexity" evidence="8">
    <location>
        <begin position="1"/>
        <end position="13"/>
    </location>
</feature>
<feature type="compositionally biased region" description="Polar residues" evidence="8">
    <location>
        <begin position="14"/>
        <end position="28"/>
    </location>
</feature>
<dbReference type="Proteomes" id="UP000789706">
    <property type="component" value="Unassembled WGS sequence"/>
</dbReference>
<dbReference type="InterPro" id="IPR050973">
    <property type="entry name" value="H3K9_Histone-Lys_N-MTase"/>
</dbReference>